<evidence type="ECO:0000256" key="8">
    <source>
        <dbReference type="PIRSR" id="PIRSR639901-1"/>
    </source>
</evidence>
<evidence type="ECO:0000259" key="11">
    <source>
        <dbReference type="Pfam" id="PF04413"/>
    </source>
</evidence>
<keyword evidence="10" id="KW-0472">Membrane</keyword>
<dbReference type="AlphaFoldDB" id="A0A1H3C2I4"/>
<dbReference type="UniPathway" id="UPA00958"/>
<dbReference type="InterPro" id="IPR038107">
    <property type="entry name" value="Glycos_transf_N_sf"/>
</dbReference>
<feature type="domain" description="3-deoxy-D-manno-octulosonic-acid transferase N-terminal" evidence="11">
    <location>
        <begin position="38"/>
        <end position="213"/>
    </location>
</feature>
<evidence type="ECO:0000256" key="10">
    <source>
        <dbReference type="RuleBase" id="RU365103"/>
    </source>
</evidence>
<dbReference type="GO" id="GO:0043842">
    <property type="term" value="F:Kdo transferase activity"/>
    <property type="evidence" value="ECO:0007669"/>
    <property type="project" value="UniProtKB-EC"/>
</dbReference>
<protein>
    <recommendedName>
        <fullName evidence="4 10">3-deoxy-D-manno-octulosonic acid transferase</fullName>
        <shortName evidence="10">Kdo transferase</shortName>
        <ecNumber evidence="3 10">2.4.99.12</ecNumber>
    </recommendedName>
    <alternativeName>
        <fullName evidence="6 10">Lipid IV(A) 3-deoxy-D-manno-octulosonic acid transferase</fullName>
    </alternativeName>
</protein>
<keyword evidence="13" id="KW-1185">Reference proteome</keyword>
<dbReference type="Pfam" id="PF04413">
    <property type="entry name" value="Glycos_transf_N"/>
    <property type="match status" value="1"/>
</dbReference>
<evidence type="ECO:0000256" key="2">
    <source>
        <dbReference type="ARBA" id="ARBA00004713"/>
    </source>
</evidence>
<evidence type="ECO:0000256" key="1">
    <source>
        <dbReference type="ARBA" id="ARBA00003394"/>
    </source>
</evidence>
<evidence type="ECO:0000313" key="12">
    <source>
        <dbReference type="EMBL" id="SDX48275.1"/>
    </source>
</evidence>
<feature type="active site" description="Proton acceptor" evidence="8">
    <location>
        <position position="65"/>
    </location>
</feature>
<dbReference type="Proteomes" id="UP000199441">
    <property type="component" value="Unassembled WGS sequence"/>
</dbReference>
<evidence type="ECO:0000256" key="9">
    <source>
        <dbReference type="PIRSR" id="PIRSR639901-2"/>
    </source>
</evidence>
<evidence type="ECO:0000313" key="13">
    <source>
        <dbReference type="Proteomes" id="UP000199441"/>
    </source>
</evidence>
<evidence type="ECO:0000256" key="6">
    <source>
        <dbReference type="ARBA" id="ARBA00031445"/>
    </source>
</evidence>
<dbReference type="Gene3D" id="3.40.50.11720">
    <property type="entry name" value="3-Deoxy-D-manno-octulosonic-acid transferase, N-terminal domain"/>
    <property type="match status" value="1"/>
</dbReference>
<keyword evidence="10" id="KW-1003">Cell membrane</keyword>
<keyword evidence="5 10" id="KW-0808">Transferase</keyword>
<keyword evidence="10" id="KW-0448">Lipopolysaccharide biosynthesis</keyword>
<dbReference type="EC" id="2.4.99.12" evidence="3 10"/>
<dbReference type="EMBL" id="FNOI01000008">
    <property type="protein sequence ID" value="SDX48275.1"/>
    <property type="molecule type" value="Genomic_DNA"/>
</dbReference>
<comment type="pathway">
    <text evidence="2 10">Bacterial outer membrane biogenesis; LPS core biosynthesis.</text>
</comment>
<dbReference type="Gene3D" id="3.40.50.2000">
    <property type="entry name" value="Glycogen Phosphorylase B"/>
    <property type="match status" value="1"/>
</dbReference>
<accession>A0A1H3C2I4</accession>
<gene>
    <name evidence="12" type="ORF">SAMN04488001_3310</name>
</gene>
<proteinExistence type="inferred from homology"/>
<comment type="subcellular location">
    <subcellularLocation>
        <location evidence="10">Cell membrane</location>
    </subcellularLocation>
</comment>
<dbReference type="OrthoDB" id="9789797at2"/>
<dbReference type="STRING" id="670155.SAMN04488001_3310"/>
<feature type="site" description="Transition state stabilizer" evidence="9">
    <location>
        <position position="135"/>
    </location>
</feature>
<dbReference type="SUPFAM" id="SSF53756">
    <property type="entry name" value="UDP-Glycosyltransferase/glycogen phosphorylase"/>
    <property type="match status" value="1"/>
</dbReference>
<dbReference type="InterPro" id="IPR039901">
    <property type="entry name" value="Kdotransferase"/>
</dbReference>
<reference evidence="13" key="1">
    <citation type="submission" date="2016-10" db="EMBL/GenBank/DDBJ databases">
        <authorList>
            <person name="Varghese N."/>
            <person name="Submissions S."/>
        </authorList>
    </citation>
    <scope>NUCLEOTIDE SEQUENCE [LARGE SCALE GENOMIC DNA]</scope>
    <source>
        <strain evidence="13">DSM 26922</strain>
    </source>
</reference>
<name>A0A1H3C2I4_9RHOB</name>
<comment type="similarity">
    <text evidence="10">Belongs to the glycosyltransferase group 1 family.</text>
</comment>
<dbReference type="GO" id="GO:0009245">
    <property type="term" value="P:lipid A biosynthetic process"/>
    <property type="evidence" value="ECO:0007669"/>
    <property type="project" value="TreeGrafter"/>
</dbReference>
<dbReference type="PANTHER" id="PTHR42755:SF1">
    <property type="entry name" value="3-DEOXY-D-MANNO-OCTULOSONIC ACID TRANSFERASE, MITOCHONDRIAL-RELATED"/>
    <property type="match status" value="1"/>
</dbReference>
<evidence type="ECO:0000256" key="4">
    <source>
        <dbReference type="ARBA" id="ARBA00019077"/>
    </source>
</evidence>
<evidence type="ECO:0000256" key="5">
    <source>
        <dbReference type="ARBA" id="ARBA00022679"/>
    </source>
</evidence>
<dbReference type="PANTHER" id="PTHR42755">
    <property type="entry name" value="3-DEOXY-MANNO-OCTULOSONATE CYTIDYLYLTRANSFERASE"/>
    <property type="match status" value="1"/>
</dbReference>
<evidence type="ECO:0000256" key="3">
    <source>
        <dbReference type="ARBA" id="ARBA00012621"/>
    </source>
</evidence>
<comment type="catalytic activity">
    <reaction evidence="7 10">
        <text>lipid IVA (E. coli) + CMP-3-deoxy-beta-D-manno-octulosonate = alpha-Kdo-(2-&gt;6)-lipid IVA (E. coli) + CMP + H(+)</text>
        <dbReference type="Rhea" id="RHEA:28066"/>
        <dbReference type="ChEBI" id="CHEBI:15378"/>
        <dbReference type="ChEBI" id="CHEBI:58603"/>
        <dbReference type="ChEBI" id="CHEBI:60364"/>
        <dbReference type="ChEBI" id="CHEBI:60377"/>
        <dbReference type="ChEBI" id="CHEBI:85987"/>
        <dbReference type="EC" id="2.4.99.12"/>
    </reaction>
</comment>
<sequence length="430" mass="47109">MAFSPMLALYLAASRWMVPLANRKLASRLAEGKEDPNRIEERRGAASQPRPNGELIWFHAASVGESLSLLDLIESLIDEHPDLNVLITTGTRSSADLLGARLPDQTIHQFVPLDARPFVRSFLDHWKPDVAIWTESELWPALIHETHERGIKMISLNTRMSQQSFNKWRRVRGAARALLGNFDLFLTQDRVTAKHLLRLGAPSKKVRISGSLKESSAALPHNEEQRQEISAALETRPVWLAASTHPGEDEMAAEAQRIARRASPRLLLIIAPRHPERGPDIAAKLRNAGWRVALRSEGAPPDAVIDIYIADTLGEMGLWYRIAPINFLGGSLVDIGGHNPYEPAALGSAIIHGPHVQNAQDVYDRLDEAEAARLVKTPQELGAAVIDLLEPQKSAAIAHAAWELSSQGAHAAEAAFVEINAALGKATGGR</sequence>
<organism evidence="12 13">
    <name type="scientific">Litoreibacter albidus</name>
    <dbReference type="NCBI Taxonomy" id="670155"/>
    <lineage>
        <taxon>Bacteria</taxon>
        <taxon>Pseudomonadati</taxon>
        <taxon>Pseudomonadota</taxon>
        <taxon>Alphaproteobacteria</taxon>
        <taxon>Rhodobacterales</taxon>
        <taxon>Roseobacteraceae</taxon>
        <taxon>Litoreibacter</taxon>
    </lineage>
</organism>
<dbReference type="GO" id="GO:0009244">
    <property type="term" value="P:lipopolysaccharide core region biosynthetic process"/>
    <property type="evidence" value="ECO:0007669"/>
    <property type="project" value="UniProtKB-UniRule"/>
</dbReference>
<dbReference type="GO" id="GO:0005886">
    <property type="term" value="C:plasma membrane"/>
    <property type="evidence" value="ECO:0007669"/>
    <property type="project" value="UniProtKB-SubCell"/>
</dbReference>
<evidence type="ECO:0000256" key="7">
    <source>
        <dbReference type="ARBA" id="ARBA00049183"/>
    </source>
</evidence>
<dbReference type="RefSeq" id="WP_089948028.1">
    <property type="nucleotide sequence ID" value="NZ_FNOI01000008.1"/>
</dbReference>
<comment type="function">
    <text evidence="1 10">Involved in lipopolysaccharide (LPS) biosynthesis. Catalyzes the transfer of 3-deoxy-D-manno-octulosonate (Kdo) residue(s) from CMP-Kdo to lipid IV(A), the tetraacyldisaccharide-1,4'-bisphosphate precursor of lipid A.</text>
</comment>
<feature type="site" description="Transition state stabilizer" evidence="9">
    <location>
        <position position="213"/>
    </location>
</feature>
<dbReference type="InterPro" id="IPR007507">
    <property type="entry name" value="Glycos_transf_N"/>
</dbReference>